<feature type="compositionally biased region" description="Polar residues" evidence="6">
    <location>
        <begin position="31"/>
        <end position="43"/>
    </location>
</feature>
<name>A0A9W7DU71_9STRA</name>
<feature type="compositionally biased region" description="Basic residues" evidence="6">
    <location>
        <begin position="82"/>
        <end position="98"/>
    </location>
</feature>
<dbReference type="InterPro" id="IPR036457">
    <property type="entry name" value="PPM-type-like_dom_sf"/>
</dbReference>
<evidence type="ECO:0000256" key="5">
    <source>
        <dbReference type="RuleBase" id="RU003465"/>
    </source>
</evidence>
<feature type="compositionally biased region" description="Low complexity" evidence="6">
    <location>
        <begin position="153"/>
        <end position="168"/>
    </location>
</feature>
<accession>A0A9W7DU71</accession>
<evidence type="ECO:0000313" key="9">
    <source>
        <dbReference type="Proteomes" id="UP001162640"/>
    </source>
</evidence>
<evidence type="ECO:0000313" key="8">
    <source>
        <dbReference type="EMBL" id="GMH55173.1"/>
    </source>
</evidence>
<dbReference type="PANTHER" id="PTHR47992">
    <property type="entry name" value="PROTEIN PHOSPHATASE"/>
    <property type="match status" value="1"/>
</dbReference>
<dbReference type="AlphaFoldDB" id="A0A9W7DU71"/>
<keyword evidence="3 5" id="KW-0378">Hydrolase</keyword>
<organism evidence="8 9">
    <name type="scientific">Triparma laevis f. inornata</name>
    <dbReference type="NCBI Taxonomy" id="1714386"/>
    <lineage>
        <taxon>Eukaryota</taxon>
        <taxon>Sar</taxon>
        <taxon>Stramenopiles</taxon>
        <taxon>Ochrophyta</taxon>
        <taxon>Bolidophyceae</taxon>
        <taxon>Parmales</taxon>
        <taxon>Triparmaceae</taxon>
        <taxon>Triparma</taxon>
    </lineage>
</organism>
<feature type="region of interest" description="Disordered" evidence="6">
    <location>
        <begin position="129"/>
        <end position="172"/>
    </location>
</feature>
<gene>
    <name evidence="8" type="ORF">TL16_g01837</name>
</gene>
<evidence type="ECO:0000256" key="1">
    <source>
        <dbReference type="ARBA" id="ARBA00004170"/>
    </source>
</evidence>
<dbReference type="PROSITE" id="PS51746">
    <property type="entry name" value="PPM_2"/>
    <property type="match status" value="1"/>
</dbReference>
<dbReference type="InterPro" id="IPR015655">
    <property type="entry name" value="PP2C"/>
</dbReference>
<sequence length="519" mass="56060">MGSRSSSPSSGVRDHPETHSNQRNKALGLHTETSNNNSASQKKGSYFSFLVDRNRKDHAGRRYSNALPPPGGVKKVMGGGGGKKKKKGVSYKKVHVSPKKGASLKNSSQSKSEPSLRISDWEGVGYTSPYEINNDNGTIRDSNTTSTPPHVARNSNGNSGGKSPNRSPANSQRVRLLQVGRLSPVDPKTNRPKIPVLKKSKTTSILSDSHEYTGYKEGGTRSLNMELHYAACTRAGNDVKAARKANQDTFFMEDCLGGNPHMHLFGVFDGHGVNGHICSHFIRDSILKAIGSNNKSLLGGGDSTRLLEKACINAQKNLSENPHINSKFSGCTGTILTIDTKNQKMYTCNVGDSRIILGKGKQRSAEVVELTTDHSPDVSSERTRIEKAGGRVADFSGVARVCLKSENIPGLAMSRSFGDELAKSIGVSCQPDSTSRALTPEDRFVVVGSDGIFDFLSHISISSTVSECLHRGTNPQDVASRLVCEAVKRWKRGKNNYVDDVTVIVVYLNAHPGKGKIKV</sequence>
<dbReference type="InterPro" id="IPR000222">
    <property type="entry name" value="PP2C_BS"/>
</dbReference>
<evidence type="ECO:0000256" key="2">
    <source>
        <dbReference type="ARBA" id="ARBA00022723"/>
    </source>
</evidence>
<feature type="compositionally biased region" description="Polar residues" evidence="6">
    <location>
        <begin position="104"/>
        <end position="113"/>
    </location>
</feature>
<dbReference type="PROSITE" id="PS01032">
    <property type="entry name" value="PPM_1"/>
    <property type="match status" value="1"/>
</dbReference>
<evidence type="ECO:0000256" key="3">
    <source>
        <dbReference type="ARBA" id="ARBA00022801"/>
    </source>
</evidence>
<feature type="region of interest" description="Disordered" evidence="6">
    <location>
        <begin position="1"/>
        <end position="117"/>
    </location>
</feature>
<reference evidence="9" key="1">
    <citation type="journal article" date="2023" name="Commun. Biol.">
        <title>Genome analysis of Parmales, the sister group of diatoms, reveals the evolutionary specialization of diatoms from phago-mixotrophs to photoautotrophs.</title>
        <authorList>
            <person name="Ban H."/>
            <person name="Sato S."/>
            <person name="Yoshikawa S."/>
            <person name="Yamada K."/>
            <person name="Nakamura Y."/>
            <person name="Ichinomiya M."/>
            <person name="Sato N."/>
            <person name="Blanc-Mathieu R."/>
            <person name="Endo H."/>
            <person name="Kuwata A."/>
            <person name="Ogata H."/>
        </authorList>
    </citation>
    <scope>NUCLEOTIDE SEQUENCE [LARGE SCALE GENOMIC DNA]</scope>
</reference>
<proteinExistence type="inferred from homology"/>
<dbReference type="GO" id="GO:0046872">
    <property type="term" value="F:metal ion binding"/>
    <property type="evidence" value="ECO:0007669"/>
    <property type="project" value="UniProtKB-KW"/>
</dbReference>
<feature type="compositionally biased region" description="Polar residues" evidence="6">
    <location>
        <begin position="130"/>
        <end position="148"/>
    </location>
</feature>
<comment type="similarity">
    <text evidence="5">Belongs to the PP2C family.</text>
</comment>
<dbReference type="Proteomes" id="UP001162640">
    <property type="component" value="Unassembled WGS sequence"/>
</dbReference>
<dbReference type="Pfam" id="PF00481">
    <property type="entry name" value="PP2C"/>
    <property type="match status" value="1"/>
</dbReference>
<dbReference type="CDD" id="cd00143">
    <property type="entry name" value="PP2Cc"/>
    <property type="match status" value="1"/>
</dbReference>
<dbReference type="SMART" id="SM00331">
    <property type="entry name" value="PP2C_SIG"/>
    <property type="match status" value="1"/>
</dbReference>
<keyword evidence="4 5" id="KW-0904">Protein phosphatase</keyword>
<comment type="caution">
    <text evidence="8">The sequence shown here is derived from an EMBL/GenBank/DDBJ whole genome shotgun (WGS) entry which is preliminary data.</text>
</comment>
<dbReference type="Gene3D" id="3.60.40.10">
    <property type="entry name" value="PPM-type phosphatase domain"/>
    <property type="match status" value="1"/>
</dbReference>
<dbReference type="SMART" id="SM00332">
    <property type="entry name" value="PP2Cc"/>
    <property type="match status" value="1"/>
</dbReference>
<dbReference type="InterPro" id="IPR001932">
    <property type="entry name" value="PPM-type_phosphatase-like_dom"/>
</dbReference>
<dbReference type="EMBL" id="BLQM01000043">
    <property type="protein sequence ID" value="GMH55173.1"/>
    <property type="molecule type" value="Genomic_DNA"/>
</dbReference>
<protein>
    <recommendedName>
        <fullName evidence="7">PPM-type phosphatase domain-containing protein</fullName>
    </recommendedName>
</protein>
<evidence type="ECO:0000259" key="7">
    <source>
        <dbReference type="PROSITE" id="PS51746"/>
    </source>
</evidence>
<evidence type="ECO:0000256" key="6">
    <source>
        <dbReference type="SAM" id="MobiDB-lite"/>
    </source>
</evidence>
<dbReference type="SUPFAM" id="SSF81606">
    <property type="entry name" value="PP2C-like"/>
    <property type="match status" value="1"/>
</dbReference>
<dbReference type="GO" id="GO:0016020">
    <property type="term" value="C:membrane"/>
    <property type="evidence" value="ECO:0007669"/>
    <property type="project" value="UniProtKB-SubCell"/>
</dbReference>
<comment type="subcellular location">
    <subcellularLocation>
        <location evidence="1">Membrane</location>
        <topology evidence="1">Peripheral membrane protein</topology>
    </subcellularLocation>
</comment>
<evidence type="ECO:0000256" key="4">
    <source>
        <dbReference type="ARBA" id="ARBA00022912"/>
    </source>
</evidence>
<dbReference type="GO" id="GO:0004722">
    <property type="term" value="F:protein serine/threonine phosphatase activity"/>
    <property type="evidence" value="ECO:0007669"/>
    <property type="project" value="InterPro"/>
</dbReference>
<feature type="domain" description="PPM-type phosphatase" evidence="7">
    <location>
        <begin position="227"/>
        <end position="508"/>
    </location>
</feature>
<feature type="compositionally biased region" description="Low complexity" evidence="6">
    <location>
        <begin position="1"/>
        <end position="10"/>
    </location>
</feature>
<keyword evidence="2" id="KW-0479">Metal-binding</keyword>